<gene>
    <name evidence="1" type="ORF">RRG08_014938</name>
</gene>
<dbReference type="EMBL" id="JAWDGP010000779">
    <property type="protein sequence ID" value="KAK3797310.1"/>
    <property type="molecule type" value="Genomic_DNA"/>
</dbReference>
<organism evidence="1 2">
    <name type="scientific">Elysia crispata</name>
    <name type="common">lettuce slug</name>
    <dbReference type="NCBI Taxonomy" id="231223"/>
    <lineage>
        <taxon>Eukaryota</taxon>
        <taxon>Metazoa</taxon>
        <taxon>Spiralia</taxon>
        <taxon>Lophotrochozoa</taxon>
        <taxon>Mollusca</taxon>
        <taxon>Gastropoda</taxon>
        <taxon>Heterobranchia</taxon>
        <taxon>Euthyneura</taxon>
        <taxon>Panpulmonata</taxon>
        <taxon>Sacoglossa</taxon>
        <taxon>Placobranchoidea</taxon>
        <taxon>Plakobranchidae</taxon>
        <taxon>Elysia</taxon>
    </lineage>
</organism>
<dbReference type="AlphaFoldDB" id="A0AAE1E8D3"/>
<proteinExistence type="predicted"/>
<accession>A0AAE1E8D3</accession>
<sequence>MFIDTGFPPMFFSLEEAALDLTCIQYASAASFNDFPFLRSSCLVFHELELKRSATEVKTYLLLIEDCLLLEICKASEDYGSNRVYFLHSESL</sequence>
<comment type="caution">
    <text evidence="1">The sequence shown here is derived from an EMBL/GenBank/DDBJ whole genome shotgun (WGS) entry which is preliminary data.</text>
</comment>
<dbReference type="Proteomes" id="UP001283361">
    <property type="component" value="Unassembled WGS sequence"/>
</dbReference>
<reference evidence="1" key="1">
    <citation type="journal article" date="2023" name="G3 (Bethesda)">
        <title>A reference genome for the long-term kleptoplast-retaining sea slug Elysia crispata morphotype clarki.</title>
        <authorList>
            <person name="Eastman K.E."/>
            <person name="Pendleton A.L."/>
            <person name="Shaikh M.A."/>
            <person name="Suttiyut T."/>
            <person name="Ogas R."/>
            <person name="Tomko P."/>
            <person name="Gavelis G."/>
            <person name="Widhalm J.R."/>
            <person name="Wisecaver J.H."/>
        </authorList>
    </citation>
    <scope>NUCLEOTIDE SEQUENCE</scope>
    <source>
        <strain evidence="1">ECLA1</strain>
    </source>
</reference>
<keyword evidence="2" id="KW-1185">Reference proteome</keyword>
<evidence type="ECO:0000313" key="2">
    <source>
        <dbReference type="Proteomes" id="UP001283361"/>
    </source>
</evidence>
<name>A0AAE1E8D3_9GAST</name>
<protein>
    <submittedName>
        <fullName evidence="1">Uncharacterized protein</fullName>
    </submittedName>
</protein>
<evidence type="ECO:0000313" key="1">
    <source>
        <dbReference type="EMBL" id="KAK3797310.1"/>
    </source>
</evidence>